<sequence>MRDALIRRTVRCSLTAALLAVGLAAGPAGAGLPDEEARTTLPEPTTATVTAAQLGRGSTVAVITTAGFDERPSELTTSLEVITPDGVRHPVYSVSTPFESDAYVGDFHLADWRPETHTALLRVVRGHTVPDRLVAYDVTTGEMRTTTMPRRGLSAGLDPAGAGVLLALSGHGPRGRLVARGWDGTTTRLPGTTGGAPITSVDGRTLVTGAGERRTWWIIDLAGRRGTELEPPGGCGPIRWLDSDSIVASCYTEGDDSGNQLMAVHLDGTSTRLGTFHPFALTRRLDILADGDVRRAGGKRWYVTWRRCGSGVVTAATRSGDRRRVPGTTGLDTLVGTRGDRLLLARGGDQCRDGRGPKVLELLDPRTGTAQVLTRLAEGEWWRSVIGATEVRHWAP</sequence>
<feature type="signal peptide" evidence="1">
    <location>
        <begin position="1"/>
        <end position="30"/>
    </location>
</feature>
<proteinExistence type="predicted"/>
<organism evidence="2 3">
    <name type="scientific">Nocardioides zhouii</name>
    <dbReference type="NCBI Taxonomy" id="1168729"/>
    <lineage>
        <taxon>Bacteria</taxon>
        <taxon>Bacillati</taxon>
        <taxon>Actinomycetota</taxon>
        <taxon>Actinomycetes</taxon>
        <taxon>Propionibacteriales</taxon>
        <taxon>Nocardioidaceae</taxon>
        <taxon>Nocardioides</taxon>
    </lineage>
</organism>
<feature type="chain" id="PRO_5020643166" description="WD40 repeat domain-containing protein" evidence="1">
    <location>
        <begin position="31"/>
        <end position="396"/>
    </location>
</feature>
<dbReference type="Proteomes" id="UP000291101">
    <property type="component" value="Unassembled WGS sequence"/>
</dbReference>
<dbReference type="RefSeq" id="WP_129425374.1">
    <property type="nucleotide sequence ID" value="NZ_SDWV01000004.1"/>
</dbReference>
<accession>A0A4Q2T865</accession>
<gene>
    <name evidence="2" type="ORF">EUA94_05145</name>
</gene>
<reference evidence="2 3" key="1">
    <citation type="submission" date="2019-01" db="EMBL/GenBank/DDBJ databases">
        <title>Novel species of Nocardioides.</title>
        <authorList>
            <person name="Liu Q."/>
            <person name="X Y.-H."/>
        </authorList>
    </citation>
    <scope>NUCLEOTIDE SEQUENCE [LARGE SCALE GENOMIC DNA]</scope>
    <source>
        <strain evidence="2 3">HLT2-9</strain>
    </source>
</reference>
<dbReference type="SUPFAM" id="SSF82171">
    <property type="entry name" value="DPP6 N-terminal domain-like"/>
    <property type="match status" value="1"/>
</dbReference>
<evidence type="ECO:0000256" key="1">
    <source>
        <dbReference type="SAM" id="SignalP"/>
    </source>
</evidence>
<name>A0A4Q2T865_9ACTN</name>
<protein>
    <recommendedName>
        <fullName evidence="4">WD40 repeat domain-containing protein</fullName>
    </recommendedName>
</protein>
<keyword evidence="3" id="KW-1185">Reference proteome</keyword>
<evidence type="ECO:0000313" key="3">
    <source>
        <dbReference type="Proteomes" id="UP000291101"/>
    </source>
</evidence>
<evidence type="ECO:0008006" key="4">
    <source>
        <dbReference type="Google" id="ProtNLM"/>
    </source>
</evidence>
<comment type="caution">
    <text evidence="2">The sequence shown here is derived from an EMBL/GenBank/DDBJ whole genome shotgun (WGS) entry which is preliminary data.</text>
</comment>
<dbReference type="EMBL" id="SDWV01000004">
    <property type="protein sequence ID" value="RYC13264.1"/>
    <property type="molecule type" value="Genomic_DNA"/>
</dbReference>
<dbReference type="OrthoDB" id="4673009at2"/>
<keyword evidence="1" id="KW-0732">Signal</keyword>
<evidence type="ECO:0000313" key="2">
    <source>
        <dbReference type="EMBL" id="RYC13264.1"/>
    </source>
</evidence>
<dbReference type="AlphaFoldDB" id="A0A4Q2T865"/>